<dbReference type="PATRIC" id="fig|1007676.4.peg.1515"/>
<reference evidence="3" key="1">
    <citation type="submission" date="2015-07" db="EMBL/GenBank/DDBJ databases">
        <title>Lactobacillus ginsenosidimutans/EMML 3141/ whole genome sequencing.</title>
        <authorList>
            <person name="Kim M.K."/>
            <person name="Im W.-T."/>
            <person name="Srinivasan S."/>
            <person name="Lee J.-J."/>
        </authorList>
    </citation>
    <scope>NUCLEOTIDE SEQUENCE [LARGE SCALE GENOMIC DNA]</scope>
    <source>
        <strain evidence="3">EMML 3041</strain>
    </source>
</reference>
<feature type="compositionally biased region" description="Acidic residues" evidence="1">
    <location>
        <begin position="1"/>
        <end position="11"/>
    </location>
</feature>
<dbReference type="AlphaFoldDB" id="A0A0H4QK32"/>
<dbReference type="STRING" id="1007676.ABM34_07540"/>
<evidence type="ECO:0000313" key="2">
    <source>
        <dbReference type="EMBL" id="AKP67401.1"/>
    </source>
</evidence>
<protein>
    <submittedName>
        <fullName evidence="2">Uncharacterized protein</fullName>
    </submittedName>
</protein>
<accession>A0A0H4QK32</accession>
<keyword evidence="3" id="KW-1185">Reference proteome</keyword>
<dbReference type="RefSeq" id="WP_048704701.1">
    <property type="nucleotide sequence ID" value="NZ_CP012034.1"/>
</dbReference>
<name>A0A0H4QK32_9LACO</name>
<evidence type="ECO:0000256" key="1">
    <source>
        <dbReference type="SAM" id="MobiDB-lite"/>
    </source>
</evidence>
<feature type="compositionally biased region" description="Basic and acidic residues" evidence="1">
    <location>
        <begin position="12"/>
        <end position="22"/>
    </location>
</feature>
<feature type="region of interest" description="Disordered" evidence="1">
    <location>
        <begin position="1"/>
        <end position="22"/>
    </location>
</feature>
<proteinExistence type="predicted"/>
<organism evidence="2 3">
    <name type="scientific">Companilactobacillus ginsenosidimutans</name>
    <dbReference type="NCBI Taxonomy" id="1007676"/>
    <lineage>
        <taxon>Bacteria</taxon>
        <taxon>Bacillati</taxon>
        <taxon>Bacillota</taxon>
        <taxon>Bacilli</taxon>
        <taxon>Lactobacillales</taxon>
        <taxon>Lactobacillaceae</taxon>
        <taxon>Companilactobacillus</taxon>
    </lineage>
</organism>
<evidence type="ECO:0000313" key="3">
    <source>
        <dbReference type="Proteomes" id="UP000036106"/>
    </source>
</evidence>
<sequence>MTEENNFDDSSTDNKNDKILNSSKDDEKKWNFLDSKGRPYANVVFPTWEEKQRGVQTKVEFYDDKLN</sequence>
<gene>
    <name evidence="2" type="ORF">ABM34_07540</name>
</gene>
<dbReference type="KEGG" id="lgn:ABM34_07540"/>
<dbReference type="Proteomes" id="UP000036106">
    <property type="component" value="Chromosome"/>
</dbReference>
<dbReference type="EMBL" id="CP012034">
    <property type="protein sequence ID" value="AKP67401.1"/>
    <property type="molecule type" value="Genomic_DNA"/>
</dbReference>